<accession>A0ACC1RN22</accession>
<gene>
    <name evidence="1" type="ORF">NM208_g13518</name>
</gene>
<dbReference type="Proteomes" id="UP001148629">
    <property type="component" value="Unassembled WGS sequence"/>
</dbReference>
<organism evidence="1 2">
    <name type="scientific">Fusarium decemcellulare</name>
    <dbReference type="NCBI Taxonomy" id="57161"/>
    <lineage>
        <taxon>Eukaryota</taxon>
        <taxon>Fungi</taxon>
        <taxon>Dikarya</taxon>
        <taxon>Ascomycota</taxon>
        <taxon>Pezizomycotina</taxon>
        <taxon>Sordariomycetes</taxon>
        <taxon>Hypocreomycetidae</taxon>
        <taxon>Hypocreales</taxon>
        <taxon>Nectriaceae</taxon>
        <taxon>Fusarium</taxon>
        <taxon>Fusarium decemcellulare species complex</taxon>
    </lineage>
</organism>
<sequence>MWENGSANGGAIQATQHHRNPGTTPRCYPQPSGRGASQPGFWIQLPACYPPDSLVGHRRRLRRDEPRQRPQRLIPQAHGMGDNRPLAATVSAESGLDPAGRPPLQSFAQAVPFNMATRNAAFQAPASRRNVVFVLLYDIIPQDGAFGAERRRFTVDRDVLTTYLPRTRYAVRRGTLDLGSFFLPEDMEPHPPYPIHQALHLIFFHLQEFSRTGVLDMFGAAEQQIQDDPVRADAVTQWAGMLHGICVVLDNGCGLGCSEDLLGHIFDFFEYLVGEVHNLIGWDETTILFEAFAGIFRTRRRELFDQLHRIWDRFDPEVQEQLLRDMRRALPVEGIDGKAHRMYRALGY</sequence>
<reference evidence="1" key="1">
    <citation type="submission" date="2022-08" db="EMBL/GenBank/DDBJ databases">
        <title>Genome Sequence of Fusarium decemcellulare.</title>
        <authorList>
            <person name="Buettner E."/>
        </authorList>
    </citation>
    <scope>NUCLEOTIDE SEQUENCE</scope>
    <source>
        <strain evidence="1">Babe19</strain>
    </source>
</reference>
<evidence type="ECO:0000313" key="1">
    <source>
        <dbReference type="EMBL" id="KAJ3520926.1"/>
    </source>
</evidence>
<evidence type="ECO:0000313" key="2">
    <source>
        <dbReference type="Proteomes" id="UP001148629"/>
    </source>
</evidence>
<comment type="caution">
    <text evidence="1">The sequence shown here is derived from an EMBL/GenBank/DDBJ whole genome shotgun (WGS) entry which is preliminary data.</text>
</comment>
<name>A0ACC1RN22_9HYPO</name>
<proteinExistence type="predicted"/>
<keyword evidence="2" id="KW-1185">Reference proteome</keyword>
<protein>
    <submittedName>
        <fullName evidence="1">Uncharacterized protein</fullName>
    </submittedName>
</protein>
<dbReference type="EMBL" id="JANRMS010002792">
    <property type="protein sequence ID" value="KAJ3520926.1"/>
    <property type="molecule type" value="Genomic_DNA"/>
</dbReference>